<feature type="transmembrane region" description="Helical" evidence="10">
    <location>
        <begin position="157"/>
        <end position="178"/>
    </location>
</feature>
<feature type="region of interest" description="Disordered" evidence="9">
    <location>
        <begin position="437"/>
        <end position="477"/>
    </location>
</feature>
<evidence type="ECO:0000256" key="10">
    <source>
        <dbReference type="SAM" id="Phobius"/>
    </source>
</evidence>
<feature type="transmembrane region" description="Helical" evidence="10">
    <location>
        <begin position="407"/>
        <end position="430"/>
    </location>
</feature>
<feature type="transmembrane region" description="Helical" evidence="10">
    <location>
        <begin position="308"/>
        <end position="332"/>
    </location>
</feature>
<organism evidence="11">
    <name type="scientific">Glycine soja</name>
    <name type="common">Wild soybean</name>
    <dbReference type="NCBI Taxonomy" id="3848"/>
    <lineage>
        <taxon>Eukaryota</taxon>
        <taxon>Viridiplantae</taxon>
        <taxon>Streptophyta</taxon>
        <taxon>Embryophyta</taxon>
        <taxon>Tracheophyta</taxon>
        <taxon>Spermatophyta</taxon>
        <taxon>Magnoliopsida</taxon>
        <taxon>eudicotyledons</taxon>
        <taxon>Gunneridae</taxon>
        <taxon>Pentapetalae</taxon>
        <taxon>rosids</taxon>
        <taxon>fabids</taxon>
        <taxon>Fabales</taxon>
        <taxon>Fabaceae</taxon>
        <taxon>Papilionoideae</taxon>
        <taxon>50 kb inversion clade</taxon>
        <taxon>NPAAA clade</taxon>
        <taxon>indigoferoid/millettioid clade</taxon>
        <taxon>Phaseoleae</taxon>
        <taxon>Glycine</taxon>
        <taxon>Glycine subgen. Soja</taxon>
    </lineage>
</organism>
<evidence type="ECO:0000256" key="6">
    <source>
        <dbReference type="ARBA" id="ARBA00023136"/>
    </source>
</evidence>
<dbReference type="PANTHER" id="PTHR31942:SF34">
    <property type="entry name" value="MLO-LIKE PROTEIN"/>
    <property type="match status" value="1"/>
</dbReference>
<evidence type="ECO:0000256" key="7">
    <source>
        <dbReference type="ARBA" id="ARBA00023265"/>
    </source>
</evidence>
<comment type="function">
    <text evidence="8">May be involved in modulation of pathogen defense and leaf cell death.</text>
</comment>
<dbReference type="PANTHER" id="PTHR31942">
    <property type="entry name" value="MLO-LIKE PROTEIN 1"/>
    <property type="match status" value="1"/>
</dbReference>
<reference evidence="11" key="1">
    <citation type="submission" date="2014-07" db="EMBL/GenBank/DDBJ databases">
        <title>Identification of a novel salt tolerance gene in wild soybean by whole-genome sequencing.</title>
        <authorList>
            <person name="Lam H.-M."/>
            <person name="Qi X."/>
            <person name="Li M.-W."/>
            <person name="Liu X."/>
            <person name="Xie M."/>
            <person name="Ni M."/>
            <person name="Xu X."/>
        </authorList>
    </citation>
    <scope>NUCLEOTIDE SEQUENCE [LARGE SCALE GENOMIC DNA]</scope>
    <source>
        <tissue evidence="11">Root</tissue>
    </source>
</reference>
<evidence type="ECO:0000256" key="8">
    <source>
        <dbReference type="RuleBase" id="RU280816"/>
    </source>
</evidence>
<comment type="similarity">
    <text evidence="2 8">Belongs to the MLO family.</text>
</comment>
<dbReference type="EMBL" id="KN668168">
    <property type="protein sequence ID" value="KHN05728.1"/>
    <property type="molecule type" value="Genomic_DNA"/>
</dbReference>
<feature type="transmembrane region" description="Helical" evidence="10">
    <location>
        <begin position="61"/>
        <end position="79"/>
    </location>
</feature>
<evidence type="ECO:0000256" key="5">
    <source>
        <dbReference type="ARBA" id="ARBA00022989"/>
    </source>
</evidence>
<keyword evidence="6 8" id="KW-0472">Membrane</keyword>
<comment type="domain">
    <text evidence="8">The C-terminus contains a calmodulin-binding domain, which binds calmodulin in a calcium-dependent fashion.</text>
</comment>
<dbReference type="GO" id="GO:0005516">
    <property type="term" value="F:calmodulin binding"/>
    <property type="evidence" value="ECO:0007669"/>
    <property type="project" value="UniProtKB-KW"/>
</dbReference>
<evidence type="ECO:0000313" key="11">
    <source>
        <dbReference type="EMBL" id="KHN05728.1"/>
    </source>
</evidence>
<feature type="transmembrane region" description="Helical" evidence="10">
    <location>
        <begin position="16"/>
        <end position="40"/>
    </location>
</feature>
<keyword evidence="8" id="KW-0112">Calmodulin-binding</keyword>
<feature type="transmembrane region" description="Helical" evidence="10">
    <location>
        <begin position="282"/>
        <end position="302"/>
    </location>
</feature>
<keyword evidence="5 8" id="KW-1133">Transmembrane helix</keyword>
<feature type="transmembrane region" description="Helical" evidence="10">
    <location>
        <begin position="366"/>
        <end position="387"/>
    </location>
</feature>
<dbReference type="Pfam" id="PF03094">
    <property type="entry name" value="Mlo"/>
    <property type="match status" value="1"/>
</dbReference>
<evidence type="ECO:0000256" key="3">
    <source>
        <dbReference type="ARBA" id="ARBA00022692"/>
    </source>
</evidence>
<dbReference type="Proteomes" id="UP000053555">
    <property type="component" value="Unassembled WGS sequence"/>
</dbReference>
<feature type="compositionally biased region" description="Low complexity" evidence="9">
    <location>
        <begin position="463"/>
        <end position="477"/>
    </location>
</feature>
<proteinExistence type="inferred from homology"/>
<evidence type="ECO:0000256" key="4">
    <source>
        <dbReference type="ARBA" id="ARBA00022821"/>
    </source>
</evidence>
<dbReference type="GO" id="GO:0016020">
    <property type="term" value="C:membrane"/>
    <property type="evidence" value="ECO:0007669"/>
    <property type="project" value="UniProtKB-SubCell"/>
</dbReference>
<evidence type="ECO:0000256" key="9">
    <source>
        <dbReference type="SAM" id="MobiDB-lite"/>
    </source>
</evidence>
<sequence length="504" mass="57927">MAGGSGGRNLEETPTWAVSAVCFVLILISITIEHIIHLIGKWLKKKHRRALYESLEKIKSELMLLGFISLLLTVGQGPISRICISEKVAGTWHPCDDSSNHESDSEESENRTNSRRLLAAFYGSDDVNPRRVLAGGGADKCPEGKVPFVSSDGIHQLHIFIFVLAVFHVLYCIFTMALGRAKMKRWKRWEEETKTPEYQFSHDPERFRFARETSFGRRHLSFWTKNPVLIWIVCFFRQFVRSVPNVDYLTLRHGFIMAHLAPQSHSKFDFRKYIKRSLDEDFKVVVGISPPFWFFAVLFLLLNTHGWYSYLWLPFIPLIIILLVGTKLQVIITEMGLKIQQRGEVLKGVPLVQPGDHLFWFNRPGLILYLINFVLFQNAFQLAFFAWSALQFGIKSCFHSHTEDVVIRITMGVLIQILCSYVTLPLYALVTQSPQRSNLDDNNMDSPSPSYSHHELEMGHLSQQQQQQQQQTTTNDNTTTHHEIVVAVHSKEFSFDKRPTSSNT</sequence>
<dbReference type="InterPro" id="IPR004326">
    <property type="entry name" value="Mlo"/>
</dbReference>
<name>A0A0B2PDK8_GLYSO</name>
<keyword evidence="4 8" id="KW-0611">Plant defense</keyword>
<gene>
    <name evidence="8" type="primary">MLO</name>
    <name evidence="11" type="ORF">glysoja_024694</name>
</gene>
<evidence type="ECO:0000256" key="1">
    <source>
        <dbReference type="ARBA" id="ARBA00004141"/>
    </source>
</evidence>
<evidence type="ECO:0000256" key="2">
    <source>
        <dbReference type="ARBA" id="ARBA00006574"/>
    </source>
</evidence>
<comment type="subcellular location">
    <subcellularLocation>
        <location evidence="1 8">Membrane</location>
        <topology evidence="1 8">Multi-pass membrane protein</topology>
    </subcellularLocation>
</comment>
<keyword evidence="3 8" id="KW-0812">Transmembrane</keyword>
<protein>
    <recommendedName>
        <fullName evidence="8">MLO-like protein</fullName>
    </recommendedName>
</protein>
<keyword evidence="7 8" id="KW-0568">Pathogenesis-related protein</keyword>
<dbReference type="AlphaFoldDB" id="A0A0B2PDK8"/>
<dbReference type="GO" id="GO:0006952">
    <property type="term" value="P:defense response"/>
    <property type="evidence" value="ECO:0007669"/>
    <property type="project" value="UniProtKB-KW"/>
</dbReference>
<feature type="compositionally biased region" description="Polar residues" evidence="9">
    <location>
        <begin position="437"/>
        <end position="451"/>
    </location>
</feature>
<accession>A0A0B2PDK8</accession>